<sequence length="238" mass="27796">MKRNGAPLTDNKKLMIVNIYNYFSNDNSKTDDHHKLTLHKRVAKVLEVCERTVASVISDWRSHSDNTFTLHKTFRRPKLKLDENLSELLRTKILDSNKKAEQLSTPILRQFLSENGYELSKWKLLWSPNNVAYHCRYLRFCFANLESNNDVPHRSEVFLDKSYCHLHHTLQNTWIPHQGVILASGHSPLVVIFRAIVIFRNGSSNKLYGELVPNFVYIWNSTIKPSTDCERKRNDAEE</sequence>
<accession>A0A2N1MJA5</accession>
<comment type="caution">
    <text evidence="1">The sequence shown here is derived from an EMBL/GenBank/DDBJ whole genome shotgun (WGS) entry which is preliminary data.</text>
</comment>
<gene>
    <name evidence="1" type="ORF">RhiirC2_791425</name>
</gene>
<dbReference type="EMBL" id="LLXL01002135">
    <property type="protein sequence ID" value="PKK61692.1"/>
    <property type="molecule type" value="Genomic_DNA"/>
</dbReference>
<evidence type="ECO:0000313" key="1">
    <source>
        <dbReference type="EMBL" id="PKK61692.1"/>
    </source>
</evidence>
<evidence type="ECO:0000313" key="2">
    <source>
        <dbReference type="Proteomes" id="UP000233469"/>
    </source>
</evidence>
<dbReference type="AlphaFoldDB" id="A0A2N1MJA5"/>
<dbReference type="Proteomes" id="UP000233469">
    <property type="component" value="Unassembled WGS sequence"/>
</dbReference>
<name>A0A2N1MJA5_9GLOM</name>
<organism evidence="1 2">
    <name type="scientific">Rhizophagus irregularis</name>
    <dbReference type="NCBI Taxonomy" id="588596"/>
    <lineage>
        <taxon>Eukaryota</taxon>
        <taxon>Fungi</taxon>
        <taxon>Fungi incertae sedis</taxon>
        <taxon>Mucoromycota</taxon>
        <taxon>Glomeromycotina</taxon>
        <taxon>Glomeromycetes</taxon>
        <taxon>Glomerales</taxon>
        <taxon>Glomeraceae</taxon>
        <taxon>Rhizophagus</taxon>
    </lineage>
</organism>
<reference evidence="1 2" key="2">
    <citation type="submission" date="2017-10" db="EMBL/GenBank/DDBJ databases">
        <title>Extensive intraspecific genome diversity in a model arbuscular mycorrhizal fungus.</title>
        <authorList>
            <person name="Chen E.C.H."/>
            <person name="Morin E."/>
            <person name="Baudet D."/>
            <person name="Noel J."/>
            <person name="Ndikumana S."/>
            <person name="Charron P."/>
            <person name="St-Onge C."/>
            <person name="Giorgi J."/>
            <person name="Grigoriev I.V."/>
            <person name="Roux C."/>
            <person name="Martin F.M."/>
            <person name="Corradi N."/>
        </authorList>
    </citation>
    <scope>NUCLEOTIDE SEQUENCE [LARGE SCALE GENOMIC DNA]</scope>
    <source>
        <strain evidence="1 2">C2</strain>
    </source>
</reference>
<proteinExistence type="predicted"/>
<dbReference type="OrthoDB" id="2441967at2759"/>
<reference evidence="1 2" key="1">
    <citation type="submission" date="2016-04" db="EMBL/GenBank/DDBJ databases">
        <title>Genome analyses suggest a sexual origin of heterokaryosis in a supposedly ancient asexual fungus.</title>
        <authorList>
            <person name="Ropars J."/>
            <person name="Sedzielewska K."/>
            <person name="Noel J."/>
            <person name="Charron P."/>
            <person name="Farinelli L."/>
            <person name="Marton T."/>
            <person name="Kruger M."/>
            <person name="Pelin A."/>
            <person name="Brachmann A."/>
            <person name="Corradi N."/>
        </authorList>
    </citation>
    <scope>NUCLEOTIDE SEQUENCE [LARGE SCALE GENOMIC DNA]</scope>
    <source>
        <strain evidence="1 2">C2</strain>
    </source>
</reference>
<protein>
    <submittedName>
        <fullName evidence="1">Uncharacterized protein</fullName>
    </submittedName>
</protein>
<dbReference type="VEuPathDB" id="FungiDB:RhiirA1_392674"/>